<proteinExistence type="predicted"/>
<organism evidence="1">
    <name type="scientific">Tanacetum cinerariifolium</name>
    <name type="common">Dalmatian daisy</name>
    <name type="synonym">Chrysanthemum cinerariifolium</name>
    <dbReference type="NCBI Taxonomy" id="118510"/>
    <lineage>
        <taxon>Eukaryota</taxon>
        <taxon>Viridiplantae</taxon>
        <taxon>Streptophyta</taxon>
        <taxon>Embryophyta</taxon>
        <taxon>Tracheophyta</taxon>
        <taxon>Spermatophyta</taxon>
        <taxon>Magnoliopsida</taxon>
        <taxon>eudicotyledons</taxon>
        <taxon>Gunneridae</taxon>
        <taxon>Pentapetalae</taxon>
        <taxon>asterids</taxon>
        <taxon>campanulids</taxon>
        <taxon>Asterales</taxon>
        <taxon>Asteraceae</taxon>
        <taxon>Asteroideae</taxon>
        <taxon>Anthemideae</taxon>
        <taxon>Anthemidinae</taxon>
        <taxon>Tanacetum</taxon>
    </lineage>
</organism>
<reference evidence="1" key="1">
    <citation type="journal article" date="2019" name="Sci. Rep.">
        <title>Draft genome of Tanacetum cinerariifolium, the natural source of mosquito coil.</title>
        <authorList>
            <person name="Yamashiro T."/>
            <person name="Shiraishi A."/>
            <person name="Satake H."/>
            <person name="Nakayama K."/>
        </authorList>
    </citation>
    <scope>NUCLEOTIDE SEQUENCE</scope>
</reference>
<protein>
    <submittedName>
        <fullName evidence="1">Uncharacterized protein</fullName>
    </submittedName>
</protein>
<evidence type="ECO:0000313" key="1">
    <source>
        <dbReference type="EMBL" id="GFD02151.1"/>
    </source>
</evidence>
<comment type="caution">
    <text evidence="1">The sequence shown here is derived from an EMBL/GenBank/DDBJ whole genome shotgun (WGS) entry which is preliminary data.</text>
</comment>
<name>A0A699SXU8_TANCI</name>
<accession>A0A699SXU8</accession>
<gene>
    <name evidence="1" type="ORF">Tci_874120</name>
</gene>
<sequence length="64" mass="7322">RLQRGDLKWILNYARAAIIGVTFSTRSVLVQRAVTFGQSHNAKSSKSIDGYTYREYGRTFTYDS</sequence>
<dbReference type="AlphaFoldDB" id="A0A699SXU8"/>
<dbReference type="EMBL" id="BKCJ011196052">
    <property type="protein sequence ID" value="GFD02151.1"/>
    <property type="molecule type" value="Genomic_DNA"/>
</dbReference>
<feature type="non-terminal residue" evidence="1">
    <location>
        <position position="1"/>
    </location>
</feature>